<evidence type="ECO:0000313" key="4">
    <source>
        <dbReference type="Proteomes" id="UP000006565"/>
    </source>
</evidence>
<proteinExistence type="predicted"/>
<dbReference type="AlphaFoldDB" id="E1REW1"/>
<dbReference type="Gene3D" id="3.20.20.60">
    <property type="entry name" value="Phosphoenolpyruvate-binding domains"/>
    <property type="match status" value="1"/>
</dbReference>
<dbReference type="RefSeq" id="WP_013329309.1">
    <property type="nucleotide sequence ID" value="NC_014507.1"/>
</dbReference>
<dbReference type="InterPro" id="IPR015813">
    <property type="entry name" value="Pyrv/PenolPyrv_kinase-like_dom"/>
</dbReference>
<protein>
    <recommendedName>
        <fullName evidence="2">HpcH/HpaI aldolase/citrate lyase domain-containing protein</fullName>
    </recommendedName>
</protein>
<gene>
    <name evidence="3" type="ordered locus">Mpet_1372</name>
</gene>
<dbReference type="GeneID" id="9743841"/>
<reference evidence="3 4" key="1">
    <citation type="journal article" date="2010" name="Stand. Genomic Sci.">
        <title>Complete genome sequence of Methanoplanus petrolearius type strain (SEBR 4847).</title>
        <authorList>
            <person name="Brambilla E."/>
            <person name="Djao O.D."/>
            <person name="Daligault H."/>
            <person name="Lapidus A."/>
            <person name="Lucas S."/>
            <person name="Hammon N."/>
            <person name="Nolan M."/>
            <person name="Tice H."/>
            <person name="Cheng J.F."/>
            <person name="Han C."/>
            <person name="Tapia R."/>
            <person name="Goodwin L."/>
            <person name="Pitluck S."/>
            <person name="Liolios K."/>
            <person name="Ivanova N."/>
            <person name="Mavromatis K."/>
            <person name="Mikhailova N."/>
            <person name="Pati A."/>
            <person name="Chen A."/>
            <person name="Palaniappan K."/>
            <person name="Land M."/>
            <person name="Hauser L."/>
            <person name="Chang Y.J."/>
            <person name="Jeffries C.D."/>
            <person name="Rohde M."/>
            <person name="Spring S."/>
            <person name="Sikorski J."/>
            <person name="Goker M."/>
            <person name="Woyke T."/>
            <person name="Bristow J."/>
            <person name="Eisen J.A."/>
            <person name="Markowitz V."/>
            <person name="Hugenholtz P."/>
            <person name="Kyrpides N.C."/>
            <person name="Klenk H.P."/>
        </authorList>
    </citation>
    <scope>NUCLEOTIDE SEQUENCE [LARGE SCALE GENOMIC DNA]</scope>
    <source>
        <strain evidence="4">DSM 11571 / OCM 486 / SEBR 4847</strain>
    </source>
</reference>
<dbReference type="Pfam" id="PF03328">
    <property type="entry name" value="HpcH_HpaI"/>
    <property type="match status" value="1"/>
</dbReference>
<sequence>MILKDLEKELYSQLLVLRDEYGCEGIKSEFENEGSDFRDLILLRYLTAKAGLKLYIKIGGVEAFTDLKMAIHLNADGIIIPMVESEFALIKSINMVRDLIGDACTDFDIFINIETRSAVENLRPILSVLNDSFKGITIGRSDLSYSYGKKGEQDSDFTNEIVGNIVEIARECNINKITVGGGISRKTFNNEYLINNIIPELTNIETRNVILCADSINKPEALIFALDFERKYLNYKLEKNHLFMKMDEDRFETLMSRG</sequence>
<dbReference type="STRING" id="679926.Mpet_1372"/>
<dbReference type="SUPFAM" id="SSF51621">
    <property type="entry name" value="Phosphoenolpyruvate/pyruvate domain"/>
    <property type="match status" value="1"/>
</dbReference>
<dbReference type="GO" id="GO:0046872">
    <property type="term" value="F:metal ion binding"/>
    <property type="evidence" value="ECO:0007669"/>
    <property type="project" value="UniProtKB-KW"/>
</dbReference>
<name>E1REW1_METP4</name>
<organism evidence="3 4">
    <name type="scientific">Methanolacinia petrolearia (strain DSM 11571 / OCM 486 / SEBR 4847)</name>
    <name type="common">Methanoplanus petrolearius</name>
    <dbReference type="NCBI Taxonomy" id="679926"/>
    <lineage>
        <taxon>Archaea</taxon>
        <taxon>Methanobacteriati</taxon>
        <taxon>Methanobacteriota</taxon>
        <taxon>Stenosarchaea group</taxon>
        <taxon>Methanomicrobia</taxon>
        <taxon>Methanomicrobiales</taxon>
        <taxon>Methanomicrobiaceae</taxon>
        <taxon>Methanolacinia</taxon>
    </lineage>
</organism>
<evidence type="ECO:0000256" key="1">
    <source>
        <dbReference type="ARBA" id="ARBA00022723"/>
    </source>
</evidence>
<dbReference type="EMBL" id="CP002117">
    <property type="protein sequence ID" value="ADN36132.1"/>
    <property type="molecule type" value="Genomic_DNA"/>
</dbReference>
<dbReference type="InterPro" id="IPR005000">
    <property type="entry name" value="Aldolase/citrate-lyase_domain"/>
</dbReference>
<dbReference type="Proteomes" id="UP000006565">
    <property type="component" value="Chromosome"/>
</dbReference>
<dbReference type="KEGG" id="mpi:Mpet_1372"/>
<evidence type="ECO:0000313" key="3">
    <source>
        <dbReference type="EMBL" id="ADN36132.1"/>
    </source>
</evidence>
<dbReference type="GO" id="GO:0003824">
    <property type="term" value="F:catalytic activity"/>
    <property type="evidence" value="ECO:0007669"/>
    <property type="project" value="InterPro"/>
</dbReference>
<feature type="domain" description="HpcH/HpaI aldolase/citrate lyase" evidence="2">
    <location>
        <begin position="65"/>
        <end position="175"/>
    </location>
</feature>
<dbReference type="OrthoDB" id="142679at2157"/>
<keyword evidence="1" id="KW-0479">Metal-binding</keyword>
<accession>E1REW1</accession>
<keyword evidence="4" id="KW-1185">Reference proteome</keyword>
<dbReference type="HOGENOM" id="CLU_091711_0_0_2"/>
<evidence type="ECO:0000259" key="2">
    <source>
        <dbReference type="Pfam" id="PF03328"/>
    </source>
</evidence>
<dbReference type="InterPro" id="IPR040442">
    <property type="entry name" value="Pyrv_kinase-like_dom_sf"/>
</dbReference>
<dbReference type="eggNOG" id="arCOG04974">
    <property type="taxonomic scope" value="Archaea"/>
</dbReference>